<dbReference type="AlphaFoldDB" id="A0A318UVS7"/>
<dbReference type="InterPro" id="IPR021529">
    <property type="entry name" value="DUF2798"/>
</dbReference>
<dbReference type="Pfam" id="PF11391">
    <property type="entry name" value="DUF2798"/>
    <property type="match status" value="1"/>
</dbReference>
<reference evidence="2 3" key="1">
    <citation type="submission" date="2018-06" db="EMBL/GenBank/DDBJ databases">
        <title>Genomic Encyclopedia of Type Strains, Phase III (KMG-III): the genomes of soil and plant-associated and newly described type strains.</title>
        <authorList>
            <person name="Whitman W."/>
        </authorList>
    </citation>
    <scope>NUCLEOTIDE SEQUENCE [LARGE SCALE GENOMIC DNA]</scope>
    <source>
        <strain evidence="2 3">CECT 7730</strain>
    </source>
</reference>
<dbReference type="EMBL" id="QKLW01000006">
    <property type="protein sequence ID" value="PYF80494.1"/>
    <property type="molecule type" value="Genomic_DNA"/>
</dbReference>
<comment type="caution">
    <text evidence="2">The sequence shown here is derived from an EMBL/GenBank/DDBJ whole genome shotgun (WGS) entry which is preliminary data.</text>
</comment>
<protein>
    <submittedName>
        <fullName evidence="2">Uncharacterized protein DUF2798</fullName>
    </submittedName>
</protein>
<keyword evidence="1" id="KW-0812">Transmembrane</keyword>
<accession>A0A318UVS7</accession>
<evidence type="ECO:0000256" key="1">
    <source>
        <dbReference type="SAM" id="Phobius"/>
    </source>
</evidence>
<dbReference type="Proteomes" id="UP000247551">
    <property type="component" value="Unassembled WGS sequence"/>
</dbReference>
<dbReference type="RefSeq" id="WP_110576395.1">
    <property type="nucleotide sequence ID" value="NZ_QKLW01000006.1"/>
</dbReference>
<sequence>MKHRILFAILMSFTLSLVMSAWITFLNIGARADFIELWMHSWVLAWPAAGIISFIAGPFLHGLAHKLAAKI</sequence>
<name>A0A318UVS7_9GAMM</name>
<organism evidence="2 3">
    <name type="scientific">Marinomonas alcarazii</name>
    <dbReference type="NCBI Taxonomy" id="491949"/>
    <lineage>
        <taxon>Bacteria</taxon>
        <taxon>Pseudomonadati</taxon>
        <taxon>Pseudomonadota</taxon>
        <taxon>Gammaproteobacteria</taxon>
        <taxon>Oceanospirillales</taxon>
        <taxon>Oceanospirillaceae</taxon>
        <taxon>Marinomonas</taxon>
    </lineage>
</organism>
<gene>
    <name evidence="2" type="ORF">DFP75_106135</name>
</gene>
<keyword evidence="1" id="KW-1133">Transmembrane helix</keyword>
<keyword evidence="1" id="KW-0472">Membrane</keyword>
<evidence type="ECO:0000313" key="3">
    <source>
        <dbReference type="Proteomes" id="UP000247551"/>
    </source>
</evidence>
<feature type="transmembrane region" description="Helical" evidence="1">
    <location>
        <begin position="44"/>
        <end position="64"/>
    </location>
</feature>
<keyword evidence="3" id="KW-1185">Reference proteome</keyword>
<proteinExistence type="predicted"/>
<evidence type="ECO:0000313" key="2">
    <source>
        <dbReference type="EMBL" id="PYF80494.1"/>
    </source>
</evidence>